<feature type="binding site" evidence="1">
    <location>
        <position position="56"/>
    </location>
    <ligand>
        <name>ATP</name>
        <dbReference type="ChEBI" id="CHEBI:30616"/>
    </ligand>
</feature>
<dbReference type="EMBL" id="JARVKF010000424">
    <property type="protein sequence ID" value="KAK9414620.1"/>
    <property type="molecule type" value="Genomic_DNA"/>
</dbReference>
<evidence type="ECO:0000256" key="2">
    <source>
        <dbReference type="SAM" id="MobiDB-lite"/>
    </source>
</evidence>
<keyword evidence="4" id="KW-1185">Reference proteome</keyword>
<accession>A0ABR2UJ16</accession>
<dbReference type="InterPro" id="IPR011009">
    <property type="entry name" value="Kinase-like_dom_sf"/>
</dbReference>
<organism evidence="3 4">
    <name type="scientific">Seiridium unicorne</name>
    <dbReference type="NCBI Taxonomy" id="138068"/>
    <lineage>
        <taxon>Eukaryota</taxon>
        <taxon>Fungi</taxon>
        <taxon>Dikarya</taxon>
        <taxon>Ascomycota</taxon>
        <taxon>Pezizomycotina</taxon>
        <taxon>Sordariomycetes</taxon>
        <taxon>Xylariomycetidae</taxon>
        <taxon>Amphisphaeriales</taxon>
        <taxon>Sporocadaceae</taxon>
        <taxon>Seiridium</taxon>
    </lineage>
</organism>
<sequence>MSSRSTAAVLARRRRYFENQSRIFEFDRILGAGGHGDAYIFREVQSGTEKRKFVAKYSTSDARSIVQLQTEMRIAKKLYGAMHISQPIVDDGAMRTLRGIPASAPMEDRFVLFTEFLPGLTLERFIANTRQWDVVPNRALWMIFLCLVKMCIAMAFPPDKPYGETTEHPESEVWPQVQAEEKTEAKSDDDLAARLGSLAVADRKDQNGQNKSTDSSPPDTASVPVPEPTNSDGQIYHGDMDNFGNFVFGDFDPLDHWLVPILKAIDFGLAIDSPGANLTGRIFPGVSPGTFTQANIYYVGRAMQNIYGHSPTADPTGSLPNLDMEIYELAGRCAHRDHTLRPPLAGLLATVQNAVNTKTNPEHFPGKPYAMCETDDYIRTYLWSVLFSAS</sequence>
<evidence type="ECO:0008006" key="5">
    <source>
        <dbReference type="Google" id="ProtNLM"/>
    </source>
</evidence>
<keyword evidence="1" id="KW-0067">ATP-binding</keyword>
<dbReference type="Proteomes" id="UP001408356">
    <property type="component" value="Unassembled WGS sequence"/>
</dbReference>
<name>A0ABR2UJ16_9PEZI</name>
<dbReference type="PROSITE" id="PS00107">
    <property type="entry name" value="PROTEIN_KINASE_ATP"/>
    <property type="match status" value="1"/>
</dbReference>
<protein>
    <recommendedName>
        <fullName evidence="5">Protein kinase domain-containing protein</fullName>
    </recommendedName>
</protein>
<comment type="caution">
    <text evidence="3">The sequence shown here is derived from an EMBL/GenBank/DDBJ whole genome shotgun (WGS) entry which is preliminary data.</text>
</comment>
<evidence type="ECO:0000313" key="3">
    <source>
        <dbReference type="EMBL" id="KAK9414620.1"/>
    </source>
</evidence>
<keyword evidence="1" id="KW-0547">Nucleotide-binding</keyword>
<reference evidence="3 4" key="1">
    <citation type="journal article" date="2024" name="J. Plant Pathol.">
        <title>Sequence and assembly of the genome of Seiridium unicorne, isolate CBS 538.82, causal agent of cypress canker disease.</title>
        <authorList>
            <person name="Scali E."/>
            <person name="Rocca G.D."/>
            <person name="Danti R."/>
            <person name="Garbelotto M."/>
            <person name="Barberini S."/>
            <person name="Baroncelli R."/>
            <person name="Emiliani G."/>
        </authorList>
    </citation>
    <scope>NUCLEOTIDE SEQUENCE [LARGE SCALE GENOMIC DNA]</scope>
    <source>
        <strain evidence="3 4">BM-138-508</strain>
    </source>
</reference>
<proteinExistence type="predicted"/>
<evidence type="ECO:0000256" key="1">
    <source>
        <dbReference type="PROSITE-ProRule" id="PRU10141"/>
    </source>
</evidence>
<dbReference type="InterPro" id="IPR017441">
    <property type="entry name" value="Protein_kinase_ATP_BS"/>
</dbReference>
<dbReference type="SUPFAM" id="SSF56112">
    <property type="entry name" value="Protein kinase-like (PK-like)"/>
    <property type="match status" value="1"/>
</dbReference>
<feature type="compositionally biased region" description="Polar residues" evidence="2">
    <location>
        <begin position="207"/>
        <end position="219"/>
    </location>
</feature>
<evidence type="ECO:0000313" key="4">
    <source>
        <dbReference type="Proteomes" id="UP001408356"/>
    </source>
</evidence>
<feature type="region of interest" description="Disordered" evidence="2">
    <location>
        <begin position="202"/>
        <end position="236"/>
    </location>
</feature>
<gene>
    <name evidence="3" type="ORF">SUNI508_11058</name>
</gene>